<evidence type="ECO:0000313" key="3">
    <source>
        <dbReference type="Proteomes" id="UP000030152"/>
    </source>
</evidence>
<dbReference type="Proteomes" id="UP000030152">
    <property type="component" value="Unassembled WGS sequence"/>
</dbReference>
<dbReference type="OrthoDB" id="9789501at2"/>
<sequence>MEAYRLSREKFADVLSGKGAALKGARWNSIGVELIYTATNRSLAMAEVAVHLSIATLPSDYVIMQLHIPDDVSLQKINTTALPLNWNTFPHPVETQAIGDAFIYENEYCVLQIPSAVTQGDFNLLINPNHADFKRIKIISTERFTFDQRMFR</sequence>
<dbReference type="eggNOG" id="COG5654">
    <property type="taxonomic scope" value="Bacteria"/>
</dbReference>
<gene>
    <name evidence="2" type="ORF">Q765_13305</name>
</gene>
<dbReference type="STRING" id="1121895.GCA_000378485_03601"/>
<comment type="caution">
    <text evidence="2">The sequence shown here is derived from an EMBL/GenBank/DDBJ whole genome shotgun (WGS) entry which is preliminary data.</text>
</comment>
<feature type="domain" description="RES" evidence="1">
    <location>
        <begin position="14"/>
        <end position="140"/>
    </location>
</feature>
<dbReference type="SMART" id="SM00953">
    <property type="entry name" value="RES"/>
    <property type="match status" value="1"/>
</dbReference>
<organism evidence="2 3">
    <name type="scientific">Flavobacterium rivuli WB 3.3-2 = DSM 21788</name>
    <dbReference type="NCBI Taxonomy" id="1121895"/>
    <lineage>
        <taxon>Bacteria</taxon>
        <taxon>Pseudomonadati</taxon>
        <taxon>Bacteroidota</taxon>
        <taxon>Flavobacteriia</taxon>
        <taxon>Flavobacteriales</taxon>
        <taxon>Flavobacteriaceae</taxon>
        <taxon>Flavobacterium</taxon>
    </lineage>
</organism>
<dbReference type="Pfam" id="PF08808">
    <property type="entry name" value="RES"/>
    <property type="match status" value="1"/>
</dbReference>
<name>A0A0A2M3I3_9FLAO</name>
<dbReference type="RefSeq" id="WP_020214775.1">
    <property type="nucleotide sequence ID" value="NZ_JRLX01000014.1"/>
</dbReference>
<dbReference type="AlphaFoldDB" id="A0A0A2M3I3"/>
<keyword evidence="3" id="KW-1185">Reference proteome</keyword>
<evidence type="ECO:0000259" key="1">
    <source>
        <dbReference type="SMART" id="SM00953"/>
    </source>
</evidence>
<reference evidence="2 3" key="1">
    <citation type="submission" date="2013-09" db="EMBL/GenBank/DDBJ databases">
        <authorList>
            <person name="Zeng Z."/>
            <person name="Chen C."/>
        </authorList>
    </citation>
    <scope>NUCLEOTIDE SEQUENCE [LARGE SCALE GENOMIC DNA]</scope>
    <source>
        <strain evidence="2 3">WB 3.3-2</strain>
    </source>
</reference>
<protein>
    <submittedName>
        <fullName evidence="2">RES superfamily protein</fullName>
    </submittedName>
</protein>
<dbReference type="EMBL" id="JRLX01000014">
    <property type="protein sequence ID" value="KGO86033.1"/>
    <property type="molecule type" value="Genomic_DNA"/>
</dbReference>
<accession>A0A0A2M3I3</accession>
<evidence type="ECO:0000313" key="2">
    <source>
        <dbReference type="EMBL" id="KGO86033.1"/>
    </source>
</evidence>
<dbReference type="InterPro" id="IPR014914">
    <property type="entry name" value="RES_dom"/>
</dbReference>
<proteinExistence type="predicted"/>